<sequence>MTEEKTHFEDLSQEYDASQIQVLEGLEAVRMRPGMYIGSTSKEGLHHLVWEIVDNSIDEALAGFATHIEVFIEADNSITVVDDGRGIPVDIQEKTGRPAVETVFTVLHAGGKFGGGGYKVSGGLHGVGSSVVNALSEQLDVSVHKNGQIYFQEYHRGLVAADLAVIGETDQHGTTVHFTPDSEIFTETTEFDFDKLAKRIQELAFLNRGLKISITDKRAGLEQEREFYYEGGISSYVEFINENKETVFETPIYTEGELDGIAVEVSMQYTASYHETIMSFANNIHTHEGGTHEQGFRTALTRVINDYAKKNKLLKENEDNLTGEDVREGLTAVISVKHPNPQFEGQTKTKLGNSEVVKITNRLFSEAFSRFLLENPQTAKKIVEKGILASKARIAAKRAREVTRRKSGLEISNLPGKLADCSSNDASQNELFIVEGDSAGGSAKSGRNREFQAILPIRGKILNVEKASMDKILANEEIRSLFTAMGTGFGADFDVTKARYQKLVIMTDADVDGAHIRTLLLTLIYRFMRPVLEAGYVYIAQPPIYGVKVGSEIKEYIQPGSDQEEELQQALERHSSGRSKPTVQRYKGLGEMDDHQLWETTMDPNNRLMARVSVDDAAEADRIFDMLMGDRVDPRREFIEENAVYSTLDI</sequence>
<dbReference type="EMBL" id="CP014699">
    <property type="protein sequence ID" value="AND79081.1"/>
    <property type="molecule type" value="Genomic_DNA"/>
</dbReference>
<comment type="catalytic activity">
    <reaction evidence="1 11">
        <text>ATP-dependent breakage, passage and rejoining of double-stranded DNA.</text>
        <dbReference type="EC" id="5.6.2.2"/>
    </reaction>
</comment>
<dbReference type="NCBIfam" id="NF004189">
    <property type="entry name" value="PRK05644.1"/>
    <property type="match status" value="1"/>
</dbReference>
<evidence type="ECO:0000256" key="5">
    <source>
        <dbReference type="ARBA" id="ARBA00022840"/>
    </source>
</evidence>
<dbReference type="InterPro" id="IPR018522">
    <property type="entry name" value="TopoIIA_CS"/>
</dbReference>
<keyword evidence="5 11" id="KW-0067">ATP-binding</keyword>
<dbReference type="GO" id="GO:0005694">
    <property type="term" value="C:chromosome"/>
    <property type="evidence" value="ECO:0007669"/>
    <property type="project" value="InterPro"/>
</dbReference>
<dbReference type="PROSITE" id="PS00177">
    <property type="entry name" value="TOPOISOMERASE_II"/>
    <property type="match status" value="1"/>
</dbReference>
<evidence type="ECO:0000256" key="7">
    <source>
        <dbReference type="ARBA" id="ARBA00023029"/>
    </source>
</evidence>
<feature type="site" description="Interaction with DNA" evidence="11">
    <location>
        <position position="460"/>
    </location>
</feature>
<evidence type="ECO:0000313" key="13">
    <source>
        <dbReference type="EMBL" id="AND79081.1"/>
    </source>
</evidence>
<feature type="site" description="Interaction with DNA" evidence="11">
    <location>
        <position position="463"/>
    </location>
</feature>
<dbReference type="CDD" id="cd00822">
    <property type="entry name" value="TopoII_Trans_DNA_gyrase"/>
    <property type="match status" value="1"/>
</dbReference>
<evidence type="ECO:0000256" key="11">
    <source>
        <dbReference type="HAMAP-Rule" id="MF_01898"/>
    </source>
</evidence>
<dbReference type="InterPro" id="IPR013506">
    <property type="entry name" value="Topo_IIA_bsu_dom2"/>
</dbReference>
<evidence type="ECO:0000259" key="12">
    <source>
        <dbReference type="PROSITE" id="PS50880"/>
    </source>
</evidence>
<feature type="binding site" evidence="11">
    <location>
        <position position="510"/>
    </location>
    <ligand>
        <name>Mg(2+)</name>
        <dbReference type="ChEBI" id="CHEBI:18420"/>
        <label>2</label>
    </ligand>
</feature>
<dbReference type="FunFam" id="3.30.565.10:FF:000002">
    <property type="entry name" value="DNA gyrase subunit B"/>
    <property type="match status" value="1"/>
</dbReference>
<dbReference type="NCBIfam" id="NF011501">
    <property type="entry name" value="PRK14939.1"/>
    <property type="match status" value="1"/>
</dbReference>
<evidence type="ECO:0000313" key="14">
    <source>
        <dbReference type="Proteomes" id="UP000077317"/>
    </source>
</evidence>
<dbReference type="PRINTS" id="PR00418">
    <property type="entry name" value="TPI2FAMILY"/>
</dbReference>
<dbReference type="CDD" id="cd16928">
    <property type="entry name" value="HATPase_GyrB-like"/>
    <property type="match status" value="1"/>
</dbReference>
<dbReference type="InterPro" id="IPR034160">
    <property type="entry name" value="TOPRIM_GyrB"/>
</dbReference>
<dbReference type="Gene3D" id="3.40.50.670">
    <property type="match status" value="1"/>
</dbReference>
<dbReference type="SUPFAM" id="SSF54211">
    <property type="entry name" value="Ribosomal protein S5 domain 2-like"/>
    <property type="match status" value="1"/>
</dbReference>
<dbReference type="SUPFAM" id="SSF55874">
    <property type="entry name" value="ATPase domain of HSP90 chaperone/DNA topoisomerase II/histidine kinase"/>
    <property type="match status" value="1"/>
</dbReference>
<dbReference type="InterPro" id="IPR003594">
    <property type="entry name" value="HATPase_dom"/>
</dbReference>
<dbReference type="Pfam" id="PF00204">
    <property type="entry name" value="DNA_gyraseB"/>
    <property type="match status" value="1"/>
</dbReference>
<keyword evidence="14" id="KW-1185">Reference proteome</keyword>
<comment type="function">
    <text evidence="11">A type II topoisomerase that negatively supercoils closed circular double-stranded (ds) DNA in an ATP-dependent manner to modulate DNA topology and maintain chromosomes in an underwound state. Negative supercoiling favors strand separation, and DNA replication, transcription, recombination and repair, all of which involve strand separation. Also able to catalyze the interconversion of other topological isomers of dsDNA rings, including catenanes and knotted rings. Type II topoisomerases break and join 2 DNA strands simultaneously in an ATP-dependent manner.</text>
</comment>
<protein>
    <recommendedName>
        <fullName evidence="11">DNA gyrase subunit B</fullName>
        <ecNumber evidence="11">5.6.2.2</ecNumber>
    </recommendedName>
</protein>
<dbReference type="PANTHER" id="PTHR45866:SF1">
    <property type="entry name" value="DNA GYRASE SUBUNIT B, MITOCHONDRIAL"/>
    <property type="match status" value="1"/>
</dbReference>
<dbReference type="InterPro" id="IPR000565">
    <property type="entry name" value="Topo_IIA_B"/>
</dbReference>
<dbReference type="Pfam" id="PF00986">
    <property type="entry name" value="DNA_gyraseB_C"/>
    <property type="match status" value="1"/>
</dbReference>
<dbReference type="InterPro" id="IPR013759">
    <property type="entry name" value="Topo_IIA_B_C"/>
</dbReference>
<dbReference type="FunFam" id="3.30.230.10:FF:000005">
    <property type="entry name" value="DNA gyrase subunit B"/>
    <property type="match status" value="1"/>
</dbReference>
<comment type="cofactor">
    <cofactor evidence="11">
        <name>Mg(2+)</name>
        <dbReference type="ChEBI" id="CHEBI:18420"/>
    </cofactor>
    <cofactor evidence="11">
        <name>Mn(2+)</name>
        <dbReference type="ChEBI" id="CHEBI:29035"/>
    </cofactor>
    <cofactor evidence="11">
        <name>Ca(2+)</name>
        <dbReference type="ChEBI" id="CHEBI:29108"/>
    </cofactor>
    <text evidence="11">Binds two Mg(2+) per subunit. The magnesium ions form salt bridges with both the protein and the DNA. Can also accept other divalent metal cations, such as Mn(2+) or Ca(2+).</text>
</comment>
<comment type="miscellaneous">
    <text evidence="11">Few gyrases are as efficient as E.coli at forming negative supercoils. Not all organisms have 2 type II topoisomerases; in organisms with a single type II topoisomerase this enzyme also has to decatenate newly replicated chromosomes.</text>
</comment>
<feature type="binding site" evidence="11">
    <location>
        <position position="508"/>
    </location>
    <ligand>
        <name>Mg(2+)</name>
        <dbReference type="ChEBI" id="CHEBI:18420"/>
        <label>1</label>
        <note>catalytic</note>
    </ligand>
</feature>
<dbReference type="InterPro" id="IPR020568">
    <property type="entry name" value="Ribosomal_Su5_D2-typ_SF"/>
</dbReference>
<keyword evidence="11" id="KW-0963">Cytoplasm</keyword>
<dbReference type="InterPro" id="IPR011557">
    <property type="entry name" value="GyrB"/>
</dbReference>
<dbReference type="NCBIfam" id="TIGR01059">
    <property type="entry name" value="gyrB"/>
    <property type="match status" value="1"/>
</dbReference>
<dbReference type="AlphaFoldDB" id="A0A172Q6L1"/>
<evidence type="ECO:0000256" key="1">
    <source>
        <dbReference type="ARBA" id="ARBA00000185"/>
    </source>
</evidence>
<evidence type="ECO:0000256" key="4">
    <source>
        <dbReference type="ARBA" id="ARBA00022741"/>
    </source>
</evidence>
<dbReference type="InterPro" id="IPR006171">
    <property type="entry name" value="TOPRIM_dom"/>
</dbReference>
<evidence type="ECO:0000256" key="3">
    <source>
        <dbReference type="ARBA" id="ARBA00022723"/>
    </source>
</evidence>
<dbReference type="SMART" id="SM00387">
    <property type="entry name" value="HATPase_c"/>
    <property type="match status" value="1"/>
</dbReference>
<dbReference type="HAMAP" id="MF_01898">
    <property type="entry name" value="GyrB"/>
    <property type="match status" value="1"/>
</dbReference>
<gene>
    <name evidence="11 13" type="primary">gyrB</name>
    <name evidence="13" type="ORF">A0O21_03105</name>
</gene>
<dbReference type="InterPro" id="IPR002288">
    <property type="entry name" value="DNA_gyrase_B_C"/>
</dbReference>
<comment type="subcellular location">
    <subcellularLocation>
        <location evidence="11">Cytoplasm</location>
    </subcellularLocation>
</comment>
<dbReference type="Gene3D" id="3.30.230.10">
    <property type="match status" value="1"/>
</dbReference>
<evidence type="ECO:0000256" key="10">
    <source>
        <dbReference type="ARBA" id="ARBA00063644"/>
    </source>
</evidence>
<dbReference type="GO" id="GO:0006265">
    <property type="term" value="P:DNA topological change"/>
    <property type="evidence" value="ECO:0007669"/>
    <property type="project" value="UniProtKB-UniRule"/>
</dbReference>
<dbReference type="GO" id="GO:0006261">
    <property type="term" value="P:DNA-templated DNA replication"/>
    <property type="evidence" value="ECO:0007669"/>
    <property type="project" value="UniProtKB-UniRule"/>
</dbReference>
<keyword evidence="8" id="KW-0238">DNA-binding</keyword>
<dbReference type="RefSeq" id="WP_067061081.1">
    <property type="nucleotide sequence ID" value="NZ_CP014699.1"/>
</dbReference>
<feature type="domain" description="Toprim" evidence="12">
    <location>
        <begin position="429"/>
        <end position="543"/>
    </location>
</feature>
<name>A0A172Q6L1_9STRE</name>
<evidence type="ECO:0000256" key="2">
    <source>
        <dbReference type="ARBA" id="ARBA00010708"/>
    </source>
</evidence>
<dbReference type="CDD" id="cd03366">
    <property type="entry name" value="TOPRIM_TopoIIA_GyrB"/>
    <property type="match status" value="1"/>
</dbReference>
<organism evidence="13 14">
    <name type="scientific">Streptococcus pantholopis</name>
    <dbReference type="NCBI Taxonomy" id="1811193"/>
    <lineage>
        <taxon>Bacteria</taxon>
        <taxon>Bacillati</taxon>
        <taxon>Bacillota</taxon>
        <taxon>Bacilli</taxon>
        <taxon>Lactobacillales</taxon>
        <taxon>Streptococcaceae</taxon>
        <taxon>Streptococcus</taxon>
    </lineage>
</organism>
<proteinExistence type="inferred from homology"/>
<dbReference type="PROSITE" id="PS50880">
    <property type="entry name" value="TOPRIM"/>
    <property type="match status" value="1"/>
</dbReference>
<dbReference type="PANTHER" id="PTHR45866">
    <property type="entry name" value="DNA GYRASE/TOPOISOMERASE SUBUNIT B"/>
    <property type="match status" value="1"/>
</dbReference>
<dbReference type="EC" id="5.6.2.2" evidence="11"/>
<dbReference type="InterPro" id="IPR013760">
    <property type="entry name" value="Topo_IIA-like_dom_sf"/>
</dbReference>
<dbReference type="STRING" id="1811193.A0O21_03105"/>
<keyword evidence="3 11" id="KW-0479">Metal-binding</keyword>
<evidence type="ECO:0000256" key="9">
    <source>
        <dbReference type="ARBA" id="ARBA00023235"/>
    </source>
</evidence>
<comment type="similarity">
    <text evidence="2 11">Belongs to the type II topoisomerase GyrB family.</text>
</comment>
<dbReference type="Pfam" id="PF02518">
    <property type="entry name" value="HATPase_c"/>
    <property type="match status" value="1"/>
</dbReference>
<evidence type="ECO:0000256" key="6">
    <source>
        <dbReference type="ARBA" id="ARBA00022842"/>
    </source>
</evidence>
<comment type="subunit">
    <text evidence="10">Heterotetramer composed of ParC and ParE.</text>
</comment>
<feature type="binding site" evidence="11">
    <location>
        <position position="508"/>
    </location>
    <ligand>
        <name>Mg(2+)</name>
        <dbReference type="ChEBI" id="CHEBI:18420"/>
        <label>2</label>
    </ligand>
</feature>
<dbReference type="GO" id="GO:0005737">
    <property type="term" value="C:cytoplasm"/>
    <property type="evidence" value="ECO:0007669"/>
    <property type="project" value="UniProtKB-SubCell"/>
</dbReference>
<dbReference type="FunFam" id="3.40.50.670:FF:000002">
    <property type="entry name" value="DNA gyrase subunit B"/>
    <property type="match status" value="1"/>
</dbReference>
<keyword evidence="9 11" id="KW-0413">Isomerase</keyword>
<evidence type="ECO:0000256" key="8">
    <source>
        <dbReference type="ARBA" id="ARBA00023125"/>
    </source>
</evidence>
<dbReference type="InterPro" id="IPR001241">
    <property type="entry name" value="Topo_IIA"/>
</dbReference>
<dbReference type="SMART" id="SM00433">
    <property type="entry name" value="TOP2c"/>
    <property type="match status" value="1"/>
</dbReference>
<keyword evidence="4 11" id="KW-0547">Nucleotide-binding</keyword>
<dbReference type="OrthoDB" id="9802808at2"/>
<comment type="subunit">
    <text evidence="11">Heterotetramer, composed of two GyrA and two GyrB chains. In the heterotetramer, GyrA contains the active site tyrosine that forms a transient covalent intermediate with DNA, while GyrB binds cofactors and catalyzes ATP hydrolysis.</text>
</comment>
<keyword evidence="7 11" id="KW-0799">Topoisomerase</keyword>
<dbReference type="Proteomes" id="UP000077317">
    <property type="component" value="Chromosome"/>
</dbReference>
<reference evidence="14" key="2">
    <citation type="submission" date="2016-03" db="EMBL/GenBank/DDBJ databases">
        <title>Streptococcus antelopensis sp. nov., isolated from the feces of the Tibetan antelope (Pantholops hodgsonii) in Hoh Xil National Nature Reserve, Qinghai, China.</title>
        <authorList>
            <person name="Bai X."/>
        </authorList>
    </citation>
    <scope>NUCLEOTIDE SEQUENCE [LARGE SCALE GENOMIC DNA]</scope>
    <source>
        <strain evidence="14">TA 26</strain>
    </source>
</reference>
<keyword evidence="6 11" id="KW-0460">Magnesium</keyword>
<dbReference type="PRINTS" id="PR01159">
    <property type="entry name" value="DNAGYRASEB"/>
</dbReference>
<dbReference type="GO" id="GO:0005524">
    <property type="term" value="F:ATP binding"/>
    <property type="evidence" value="ECO:0007669"/>
    <property type="project" value="UniProtKB-UniRule"/>
</dbReference>
<dbReference type="InterPro" id="IPR014721">
    <property type="entry name" value="Ribsml_uS5_D2-typ_fold_subgr"/>
</dbReference>
<dbReference type="SUPFAM" id="SSF56719">
    <property type="entry name" value="Type II DNA topoisomerase"/>
    <property type="match status" value="1"/>
</dbReference>
<dbReference type="Gene3D" id="3.30.565.10">
    <property type="entry name" value="Histidine kinase-like ATPase, C-terminal domain"/>
    <property type="match status" value="1"/>
</dbReference>
<dbReference type="InterPro" id="IPR036890">
    <property type="entry name" value="HATPase_C_sf"/>
</dbReference>
<feature type="binding site" evidence="11">
    <location>
        <position position="435"/>
    </location>
    <ligand>
        <name>Mg(2+)</name>
        <dbReference type="ChEBI" id="CHEBI:18420"/>
        <label>1</label>
        <note>catalytic</note>
    </ligand>
</feature>
<accession>A0A172Q6L1</accession>
<dbReference type="Pfam" id="PF01751">
    <property type="entry name" value="Toprim"/>
    <property type="match status" value="1"/>
</dbReference>
<dbReference type="KEGG" id="spat:A0O21_03105"/>
<dbReference type="GO" id="GO:0046872">
    <property type="term" value="F:metal ion binding"/>
    <property type="evidence" value="ECO:0007669"/>
    <property type="project" value="UniProtKB-KW"/>
</dbReference>
<dbReference type="GO" id="GO:0034335">
    <property type="term" value="F:DNA negative supercoiling activity"/>
    <property type="evidence" value="ECO:0007669"/>
    <property type="project" value="UniProtKB-ARBA"/>
</dbReference>
<reference evidence="13 14" key="1">
    <citation type="journal article" date="2016" name="Int. J. Syst. Evol. Microbiol.">
        <title>Streptococcuspantholopis sp. nov., isolated from faeces of the Tibetan antelope (Pantholops hodgsonii).</title>
        <authorList>
            <person name="Bai X."/>
            <person name="Xiong Y."/>
            <person name="Lu S."/>
            <person name="Jin D."/>
            <person name="Lai X."/>
            <person name="Yang J."/>
            <person name="Niu L."/>
            <person name="Hu S."/>
            <person name="Meng X."/>
            <person name="Pu J."/>
            <person name="Ye C."/>
            <person name="Xu J."/>
        </authorList>
    </citation>
    <scope>NUCLEOTIDE SEQUENCE [LARGE SCALE GENOMIC DNA]</scope>
    <source>
        <strain evidence="13 14">TA 26</strain>
    </source>
</reference>
<dbReference type="GO" id="GO:0003677">
    <property type="term" value="F:DNA binding"/>
    <property type="evidence" value="ECO:0007669"/>
    <property type="project" value="UniProtKB-KW"/>
</dbReference>